<evidence type="ECO:0000313" key="3">
    <source>
        <dbReference type="Proteomes" id="UP000281112"/>
    </source>
</evidence>
<proteinExistence type="predicted"/>
<sequence>MFIPLANLYFWLITITEQDLNDESKKKVEFYRKIGCATLYRYWLNIQKEVNKNEEISRKIEKNQTMINVNNYSGRLLLTVANGEIINSSSLSEDSFILKKDKINKLIEEPGILTVNEIIMINRSLQNRINDLLGVK</sequence>
<protein>
    <recommendedName>
        <fullName evidence="1">Transposase Synechocystis PCC 6803 domain-containing protein</fullName>
    </recommendedName>
</protein>
<dbReference type="AlphaFoldDB" id="A0A3N9U1Q7"/>
<reference evidence="2 3" key="1">
    <citation type="submission" date="2018-11" db="EMBL/GenBank/DDBJ databases">
        <title>Vibrio LJC006 sp. nov., isolated from seawater during the bloom of the enteromorpha.</title>
        <authorList>
            <person name="Liang J."/>
        </authorList>
    </citation>
    <scope>NUCLEOTIDE SEQUENCE [LARGE SCALE GENOMIC DNA]</scope>
    <source>
        <strain evidence="2 3">LJC006</strain>
    </source>
</reference>
<feature type="domain" description="Transposase Synechocystis PCC 6803" evidence="1">
    <location>
        <begin position="28"/>
        <end position="105"/>
    </location>
</feature>
<dbReference type="Pfam" id="PF01710">
    <property type="entry name" value="HTH_Tnp_IS630"/>
    <property type="match status" value="1"/>
</dbReference>
<name>A0A3N9U1Q7_9VIBR</name>
<evidence type="ECO:0000313" key="2">
    <source>
        <dbReference type="EMBL" id="RQW63442.1"/>
    </source>
</evidence>
<gene>
    <name evidence="2" type="ORF">EES38_09350</name>
</gene>
<comment type="caution">
    <text evidence="2">The sequence shown here is derived from an EMBL/GenBank/DDBJ whole genome shotgun (WGS) entry which is preliminary data.</text>
</comment>
<organism evidence="2 3">
    <name type="scientific">Vibrio viridaestus</name>
    <dbReference type="NCBI Taxonomy" id="2487322"/>
    <lineage>
        <taxon>Bacteria</taxon>
        <taxon>Pseudomonadati</taxon>
        <taxon>Pseudomonadota</taxon>
        <taxon>Gammaproteobacteria</taxon>
        <taxon>Vibrionales</taxon>
        <taxon>Vibrionaceae</taxon>
        <taxon>Vibrio</taxon>
    </lineage>
</organism>
<dbReference type="Proteomes" id="UP000281112">
    <property type="component" value="Unassembled WGS sequence"/>
</dbReference>
<dbReference type="InterPro" id="IPR002622">
    <property type="entry name" value="Transposase_14"/>
</dbReference>
<accession>A0A3N9U1Q7</accession>
<keyword evidence="3" id="KW-1185">Reference proteome</keyword>
<evidence type="ECO:0000259" key="1">
    <source>
        <dbReference type="Pfam" id="PF01710"/>
    </source>
</evidence>
<dbReference type="EMBL" id="RJVQ01000003">
    <property type="protein sequence ID" value="RQW63442.1"/>
    <property type="molecule type" value="Genomic_DNA"/>
</dbReference>